<dbReference type="InterPro" id="IPR010982">
    <property type="entry name" value="Lambda_DNA-bd_dom_sf"/>
</dbReference>
<dbReference type="EMBL" id="VCLA01000144">
    <property type="protein sequence ID" value="MQT01963.1"/>
    <property type="molecule type" value="Genomic_DNA"/>
</dbReference>
<dbReference type="AlphaFoldDB" id="A0A646KIC5"/>
<reference evidence="3 4" key="1">
    <citation type="submission" date="2019-05" db="EMBL/GenBank/DDBJ databases">
        <title>Comparative genomics and metabolomics analyses of clavulanic acid producing Streptomyces species provides insight into specialized metabolism and evolution of beta-lactam biosynthetic gene clusters.</title>
        <authorList>
            <person name="Moore M.A."/>
            <person name="Cruz-Morales P."/>
            <person name="Barona Gomez F."/>
            <person name="Kapil T."/>
        </authorList>
    </citation>
    <scope>NUCLEOTIDE SEQUENCE [LARGE SCALE GENOMIC DNA]</scope>
    <source>
        <strain evidence="3 4">NRRL 5741</strain>
    </source>
</reference>
<feature type="non-terminal residue" evidence="3">
    <location>
        <position position="53"/>
    </location>
</feature>
<evidence type="ECO:0000313" key="4">
    <source>
        <dbReference type="Proteomes" id="UP000419138"/>
    </source>
</evidence>
<comment type="caution">
    <text evidence="3">The sequence shown here is derived from an EMBL/GenBank/DDBJ whole genome shotgun (WGS) entry which is preliminary data.</text>
</comment>
<proteinExistence type="predicted"/>
<feature type="domain" description="HTH cro/C1-type" evidence="2">
    <location>
        <begin position="8"/>
        <end position="53"/>
    </location>
</feature>
<dbReference type="Pfam" id="PF01381">
    <property type="entry name" value="HTH_3"/>
    <property type="match status" value="1"/>
</dbReference>
<accession>A0A646KIC5</accession>
<dbReference type="Proteomes" id="UP000419138">
    <property type="component" value="Unassembled WGS sequence"/>
</dbReference>
<keyword evidence="4" id="KW-1185">Reference proteome</keyword>
<dbReference type="OrthoDB" id="3210663at2"/>
<name>A0A646KIC5_STRJU</name>
<evidence type="ECO:0000313" key="3">
    <source>
        <dbReference type="EMBL" id="MQT01963.1"/>
    </source>
</evidence>
<dbReference type="PROSITE" id="PS50943">
    <property type="entry name" value="HTH_CROC1"/>
    <property type="match status" value="1"/>
</dbReference>
<feature type="region of interest" description="Disordered" evidence="1">
    <location>
        <begin position="1"/>
        <end position="20"/>
    </location>
</feature>
<evidence type="ECO:0000256" key="1">
    <source>
        <dbReference type="SAM" id="MobiDB-lite"/>
    </source>
</evidence>
<dbReference type="GO" id="GO:0003677">
    <property type="term" value="F:DNA binding"/>
    <property type="evidence" value="ECO:0007669"/>
    <property type="project" value="InterPro"/>
</dbReference>
<gene>
    <name evidence="3" type="ORF">FF041_17615</name>
</gene>
<evidence type="ECO:0000259" key="2">
    <source>
        <dbReference type="PROSITE" id="PS50943"/>
    </source>
</evidence>
<dbReference type="InterPro" id="IPR001387">
    <property type="entry name" value="Cro/C1-type_HTH"/>
</dbReference>
<dbReference type="Gene3D" id="1.10.260.40">
    <property type="entry name" value="lambda repressor-like DNA-binding domains"/>
    <property type="match status" value="1"/>
</dbReference>
<organism evidence="3 4">
    <name type="scientific">Streptomyces jumonjinensis</name>
    <dbReference type="NCBI Taxonomy" id="1945"/>
    <lineage>
        <taxon>Bacteria</taxon>
        <taxon>Bacillati</taxon>
        <taxon>Actinomycetota</taxon>
        <taxon>Actinomycetes</taxon>
        <taxon>Kitasatosporales</taxon>
        <taxon>Streptomycetaceae</taxon>
        <taxon>Streptomyces</taxon>
    </lineage>
</organism>
<dbReference type="SUPFAM" id="SSF47413">
    <property type="entry name" value="lambda repressor-like DNA-binding domains"/>
    <property type="match status" value="1"/>
</dbReference>
<sequence>MSSAGKHVKEVRKRRGLTQHGLAEASGVSLSIIRKLEQGERETARLETLRKLA</sequence>
<dbReference type="CDD" id="cd00093">
    <property type="entry name" value="HTH_XRE"/>
    <property type="match status" value="1"/>
</dbReference>
<dbReference type="RefSeq" id="WP_153523663.1">
    <property type="nucleotide sequence ID" value="NZ_VCLA01000144.1"/>
</dbReference>
<protein>
    <submittedName>
        <fullName evidence="3">Helix-turn-helix domain-containing protein</fullName>
    </submittedName>
</protein>